<dbReference type="GO" id="GO:0002938">
    <property type="term" value="P:tRNA guanine ribose methylation"/>
    <property type="evidence" value="ECO:0007669"/>
    <property type="project" value="TreeGrafter"/>
</dbReference>
<dbReference type="Gene3D" id="3.40.1280.10">
    <property type="match status" value="1"/>
</dbReference>
<dbReference type="GO" id="GO:0008173">
    <property type="term" value="F:RNA methyltransferase activity"/>
    <property type="evidence" value="ECO:0007669"/>
    <property type="project" value="InterPro"/>
</dbReference>
<protein>
    <submittedName>
        <fullName evidence="8">tRNA/rRNA methyltransferase SpoU</fullName>
    </submittedName>
</protein>
<dbReference type="InterPro" id="IPR001537">
    <property type="entry name" value="SpoU_MeTrfase"/>
</dbReference>
<keyword evidence="1" id="KW-0820">tRNA-binding</keyword>
<dbReference type="PANTHER" id="PTHR43453">
    <property type="entry name" value="RRNA METHYLASE-LIKE"/>
    <property type="match status" value="1"/>
</dbReference>
<evidence type="ECO:0000256" key="4">
    <source>
        <dbReference type="ARBA" id="ARBA00022691"/>
    </source>
</evidence>
<keyword evidence="4" id="KW-0949">S-adenosyl-L-methionine</keyword>
<dbReference type="EMBL" id="AJYA01000014">
    <property type="protein sequence ID" value="EIM77566.1"/>
    <property type="molecule type" value="Genomic_DNA"/>
</dbReference>
<dbReference type="PATRIC" id="fig|1189621.3.peg.1335"/>
<sequence length="107" mass="12536">MKEQDVIQYRKKREKAFQDYLKGFITPHKLALMEQVLAKRTRHFTVVLEDIYKAHNASAVLRTADCFGIQDIHMIEKEHAYQVNPYVSRGAAQWWMFGVIKMVGGQH</sequence>
<keyword evidence="3 8" id="KW-0808">Transferase</keyword>
<comment type="caution">
    <text evidence="8">The sequence shown here is derived from an EMBL/GenBank/DDBJ whole genome shotgun (WGS) entry which is preliminary data.</text>
</comment>
<dbReference type="Proteomes" id="UP000005551">
    <property type="component" value="Unassembled WGS sequence"/>
</dbReference>
<dbReference type="InterPro" id="IPR029026">
    <property type="entry name" value="tRNA_m1G_MTases_N"/>
</dbReference>
<evidence type="ECO:0000256" key="3">
    <source>
        <dbReference type="ARBA" id="ARBA00022679"/>
    </source>
</evidence>
<feature type="domain" description="tRNA/rRNA methyltransferase SpoU type" evidence="7">
    <location>
        <begin position="44"/>
        <end position="93"/>
    </location>
</feature>
<dbReference type="Pfam" id="PF00588">
    <property type="entry name" value="SpoU_methylase"/>
    <property type="match status" value="1"/>
</dbReference>
<dbReference type="STRING" id="1189621.A3SI_06389"/>
<accession>I5C6W4</accession>
<proteinExistence type="predicted"/>
<evidence type="ECO:0000313" key="8">
    <source>
        <dbReference type="EMBL" id="EIM77566.1"/>
    </source>
</evidence>
<evidence type="ECO:0000313" key="9">
    <source>
        <dbReference type="Proteomes" id="UP000005551"/>
    </source>
</evidence>
<organism evidence="8 9">
    <name type="scientific">Nitritalea halalkaliphila LW7</name>
    <dbReference type="NCBI Taxonomy" id="1189621"/>
    <lineage>
        <taxon>Bacteria</taxon>
        <taxon>Pseudomonadati</taxon>
        <taxon>Bacteroidota</taxon>
        <taxon>Cytophagia</taxon>
        <taxon>Cytophagales</taxon>
        <taxon>Cyclobacteriaceae</taxon>
        <taxon>Nitritalea</taxon>
    </lineage>
</organism>
<keyword evidence="6" id="KW-0694">RNA-binding</keyword>
<keyword evidence="5" id="KW-0819">tRNA processing</keyword>
<evidence type="ECO:0000256" key="5">
    <source>
        <dbReference type="ARBA" id="ARBA00022694"/>
    </source>
</evidence>
<dbReference type="GO" id="GO:0000049">
    <property type="term" value="F:tRNA binding"/>
    <property type="evidence" value="ECO:0007669"/>
    <property type="project" value="UniProtKB-KW"/>
</dbReference>
<evidence type="ECO:0000256" key="2">
    <source>
        <dbReference type="ARBA" id="ARBA00022603"/>
    </source>
</evidence>
<name>I5C6W4_9BACT</name>
<keyword evidence="9" id="KW-1185">Reference proteome</keyword>
<dbReference type="InterPro" id="IPR033671">
    <property type="entry name" value="TrmH"/>
</dbReference>
<keyword evidence="2 8" id="KW-0489">Methyltransferase</keyword>
<dbReference type="SUPFAM" id="SSF75217">
    <property type="entry name" value="alpha/beta knot"/>
    <property type="match status" value="1"/>
</dbReference>
<dbReference type="RefSeq" id="WP_009054099.1">
    <property type="nucleotide sequence ID" value="NZ_AJYA01000014.1"/>
</dbReference>
<evidence type="ECO:0000256" key="6">
    <source>
        <dbReference type="ARBA" id="ARBA00022884"/>
    </source>
</evidence>
<dbReference type="PANTHER" id="PTHR43453:SF1">
    <property type="entry name" value="TRNA_RRNA METHYLTRANSFERASE SPOU TYPE DOMAIN-CONTAINING PROTEIN"/>
    <property type="match status" value="1"/>
</dbReference>
<reference evidence="8 9" key="1">
    <citation type="submission" date="2012-05" db="EMBL/GenBank/DDBJ databases">
        <title>Genome sequence of Nitritalea halalkaliphila LW7.</title>
        <authorList>
            <person name="Jangir P.K."/>
            <person name="Singh A."/>
            <person name="Shivaji S."/>
            <person name="Sharma R."/>
        </authorList>
    </citation>
    <scope>NUCLEOTIDE SEQUENCE [LARGE SCALE GENOMIC DNA]</scope>
    <source>
        <strain evidence="8 9">LW7</strain>
    </source>
</reference>
<evidence type="ECO:0000259" key="7">
    <source>
        <dbReference type="Pfam" id="PF00588"/>
    </source>
</evidence>
<evidence type="ECO:0000256" key="1">
    <source>
        <dbReference type="ARBA" id="ARBA00022555"/>
    </source>
</evidence>
<gene>
    <name evidence="8" type="ORF">A3SI_06389</name>
</gene>
<dbReference type="AlphaFoldDB" id="I5C6W4"/>
<dbReference type="InterPro" id="IPR029028">
    <property type="entry name" value="Alpha/beta_knot_MTases"/>
</dbReference>